<dbReference type="AlphaFoldDB" id="A0A507F003"/>
<evidence type="ECO:0000256" key="3">
    <source>
        <dbReference type="ARBA" id="ARBA00012994"/>
    </source>
</evidence>
<dbReference type="InterPro" id="IPR022313">
    <property type="entry name" value="Phe/His_NH3-lyase_AS"/>
</dbReference>
<dbReference type="InterPro" id="IPR008948">
    <property type="entry name" value="L-Aspartase-like"/>
</dbReference>
<dbReference type="EMBL" id="QEAP01000333">
    <property type="protein sequence ID" value="TPX68957.1"/>
    <property type="molecule type" value="Genomic_DNA"/>
</dbReference>
<dbReference type="Pfam" id="PF00221">
    <property type="entry name" value="Lyase_aromatic"/>
    <property type="match status" value="1"/>
</dbReference>
<evidence type="ECO:0000256" key="6">
    <source>
        <dbReference type="ARBA" id="ARBA00049269"/>
    </source>
</evidence>
<dbReference type="Gene3D" id="1.10.275.10">
    <property type="entry name" value="Fumarase/aspartase (N-terminal domain)"/>
    <property type="match status" value="1"/>
</dbReference>
<comment type="similarity">
    <text evidence="2 7">Belongs to the PAL/histidase family.</text>
</comment>
<evidence type="ECO:0000256" key="4">
    <source>
        <dbReference type="ARBA" id="ARBA00022808"/>
    </source>
</evidence>
<evidence type="ECO:0000256" key="1">
    <source>
        <dbReference type="ARBA" id="ARBA00005113"/>
    </source>
</evidence>
<dbReference type="InterPro" id="IPR005921">
    <property type="entry name" value="HutH"/>
</dbReference>
<dbReference type="NCBIfam" id="NF006871">
    <property type="entry name" value="PRK09367.1"/>
    <property type="match status" value="1"/>
</dbReference>
<dbReference type="GO" id="GO:0004397">
    <property type="term" value="F:histidine ammonia-lyase activity"/>
    <property type="evidence" value="ECO:0007669"/>
    <property type="project" value="UniProtKB-EC"/>
</dbReference>
<dbReference type="EC" id="4.3.1.3" evidence="3 8"/>
<dbReference type="GO" id="GO:0019556">
    <property type="term" value="P:L-histidine catabolic process to glutamate and formamide"/>
    <property type="evidence" value="ECO:0007669"/>
    <property type="project" value="UniProtKB-UniPathway"/>
</dbReference>
<dbReference type="GO" id="GO:0005737">
    <property type="term" value="C:cytoplasm"/>
    <property type="evidence" value="ECO:0007669"/>
    <property type="project" value="InterPro"/>
</dbReference>
<reference evidence="9 10" key="1">
    <citation type="journal article" date="2019" name="Sci. Rep.">
        <title>Comparative genomics of chytrid fungi reveal insights into the obligate biotrophic and pathogenic lifestyle of Synchytrium endobioticum.</title>
        <authorList>
            <person name="van de Vossenberg B.T.L.H."/>
            <person name="Warris S."/>
            <person name="Nguyen H.D.T."/>
            <person name="van Gent-Pelzer M.P.E."/>
            <person name="Joly D.L."/>
            <person name="van de Geest H.C."/>
            <person name="Bonants P.J.M."/>
            <person name="Smith D.S."/>
            <person name="Levesque C.A."/>
            <person name="van der Lee T.A.J."/>
        </authorList>
    </citation>
    <scope>NUCLEOTIDE SEQUENCE [LARGE SCALE GENOMIC DNA]</scope>
    <source>
        <strain evidence="9 10">CBS 675.73</strain>
    </source>
</reference>
<dbReference type="PROSITE" id="PS00488">
    <property type="entry name" value="PAL_HISTIDASE"/>
    <property type="match status" value="1"/>
</dbReference>
<gene>
    <name evidence="9" type="ORF">CcCBS67573_g07002</name>
</gene>
<dbReference type="FunFam" id="1.10.275.10:FF:000005">
    <property type="entry name" value="Histidine ammonia-lyase"/>
    <property type="match status" value="1"/>
</dbReference>
<dbReference type="GO" id="GO:0019557">
    <property type="term" value="P:L-histidine catabolic process to glutamate and formate"/>
    <property type="evidence" value="ECO:0007669"/>
    <property type="project" value="UniProtKB-UniPathway"/>
</dbReference>
<dbReference type="SUPFAM" id="SSF48557">
    <property type="entry name" value="L-aspartase-like"/>
    <property type="match status" value="1"/>
</dbReference>
<dbReference type="InterPro" id="IPR024083">
    <property type="entry name" value="Fumarase/histidase_N"/>
</dbReference>
<protein>
    <recommendedName>
        <fullName evidence="3 8">Histidine ammonia-lyase</fullName>
        <ecNumber evidence="3 8">4.3.1.3</ecNumber>
    </recommendedName>
</protein>
<dbReference type="Proteomes" id="UP000320333">
    <property type="component" value="Unassembled WGS sequence"/>
</dbReference>
<dbReference type="CDD" id="cd00332">
    <property type="entry name" value="PAL-HAL"/>
    <property type="match status" value="1"/>
</dbReference>
<accession>A0A507F003</accession>
<organism evidence="9 10">
    <name type="scientific">Chytriomyces confervae</name>
    <dbReference type="NCBI Taxonomy" id="246404"/>
    <lineage>
        <taxon>Eukaryota</taxon>
        <taxon>Fungi</taxon>
        <taxon>Fungi incertae sedis</taxon>
        <taxon>Chytridiomycota</taxon>
        <taxon>Chytridiomycota incertae sedis</taxon>
        <taxon>Chytridiomycetes</taxon>
        <taxon>Chytridiales</taxon>
        <taxon>Chytriomycetaceae</taxon>
        <taxon>Chytriomyces</taxon>
    </lineage>
</organism>
<evidence type="ECO:0000256" key="7">
    <source>
        <dbReference type="RuleBase" id="RU003954"/>
    </source>
</evidence>
<dbReference type="NCBIfam" id="TIGR01225">
    <property type="entry name" value="hutH"/>
    <property type="match status" value="1"/>
</dbReference>
<dbReference type="PANTHER" id="PTHR10362">
    <property type="entry name" value="HISTIDINE AMMONIA-LYASE"/>
    <property type="match status" value="1"/>
</dbReference>
<evidence type="ECO:0000313" key="10">
    <source>
        <dbReference type="Proteomes" id="UP000320333"/>
    </source>
</evidence>
<keyword evidence="4 8" id="KW-0369">Histidine metabolism</keyword>
<evidence type="ECO:0000256" key="8">
    <source>
        <dbReference type="RuleBase" id="RU004479"/>
    </source>
</evidence>
<comment type="pathway">
    <text evidence="1 8">Amino-acid degradation; L-histidine degradation into L-glutamate; N-formimidoyl-L-glutamate from L-histidine: step 1/3.</text>
</comment>
<comment type="caution">
    <text evidence="9">The sequence shown here is derived from an EMBL/GenBank/DDBJ whole genome shotgun (WGS) entry which is preliminary data.</text>
</comment>
<proteinExistence type="inferred from homology"/>
<evidence type="ECO:0000256" key="5">
    <source>
        <dbReference type="ARBA" id="ARBA00023239"/>
    </source>
</evidence>
<dbReference type="STRING" id="246404.A0A507F003"/>
<name>A0A507F003_9FUNG</name>
<dbReference type="Gene3D" id="1.20.200.10">
    <property type="entry name" value="Fumarase/aspartase (Central domain)"/>
    <property type="match status" value="1"/>
</dbReference>
<sequence>MASAPNTLYLDGETMTPEDLFALSKGNLKIDLTPEAWTNVGLSRDMIEEIAANEKPVYGINTGFGNFAHVSIPKKTLSDLQRNLIVSHAAGTGAPLTIERTRMLSALRINVLSKGFSGIKPSTLKTMISMFNNSTLSYVPIKGTVGASGDLAPLSHLALGMIGEGKVWNPKVGEYQDAKKVLAEFGIEPVVLGPKEGLALINGTQFITSLGSEAVVRGENACKAADIITALSLEVLKGTVKPMDERIHKARPHTGQIEVARRIRTIVGSDGGKSELSMSHHDCKKVQDSYTLRCTPQVHGICNDTVAFTKGILTTEINSATDNPMIFHTTKESISGGNFHGEYPAKALDYLAIGVHELSSISERRIERFVNPTLSGLPAFLVREGGLNSGFMIAHCTAASLVSENKVLCHPASVDSISTSAAQEDHVSMGGFSARKALEVVENVEKVLAIELLCACQALDLQRPLKTVSVLEKVHAYLRSPEGCNVAAWDHDRYMAPDIESAWDFIRSGKLVEMVEDVWK</sequence>
<dbReference type="FunFam" id="1.20.200.10:FF:000003">
    <property type="entry name" value="Histidine ammonia-lyase"/>
    <property type="match status" value="1"/>
</dbReference>
<dbReference type="OrthoDB" id="10051290at2759"/>
<keyword evidence="5 7" id="KW-0456">Lyase</keyword>
<evidence type="ECO:0000256" key="2">
    <source>
        <dbReference type="ARBA" id="ARBA00007238"/>
    </source>
</evidence>
<dbReference type="InterPro" id="IPR001106">
    <property type="entry name" value="Aromatic_Lyase"/>
</dbReference>
<dbReference type="UniPathway" id="UPA00379">
    <property type="reaction ID" value="UER00549"/>
</dbReference>
<comment type="catalytic activity">
    <reaction evidence="6 8">
        <text>L-histidine = trans-urocanate + NH4(+)</text>
        <dbReference type="Rhea" id="RHEA:21232"/>
        <dbReference type="ChEBI" id="CHEBI:17771"/>
        <dbReference type="ChEBI" id="CHEBI:28938"/>
        <dbReference type="ChEBI" id="CHEBI:57595"/>
        <dbReference type="EC" id="4.3.1.3"/>
    </reaction>
</comment>
<evidence type="ECO:0000313" key="9">
    <source>
        <dbReference type="EMBL" id="TPX68957.1"/>
    </source>
</evidence>
<keyword evidence="10" id="KW-1185">Reference proteome</keyword>